<dbReference type="InterPro" id="IPR037049">
    <property type="entry name" value="DUF1214_C_sf"/>
</dbReference>
<dbReference type="Pfam" id="PF06742">
    <property type="entry name" value="DUF1214"/>
    <property type="match status" value="1"/>
</dbReference>
<protein>
    <submittedName>
        <fullName evidence="3">Cell envelope protein</fullName>
    </submittedName>
</protein>
<feature type="domain" description="DUF1214" evidence="1">
    <location>
        <begin position="342"/>
        <end position="453"/>
    </location>
</feature>
<feature type="domain" description="DUF1254" evidence="2">
    <location>
        <begin position="72"/>
        <end position="203"/>
    </location>
</feature>
<dbReference type="InterPro" id="IPR010679">
    <property type="entry name" value="DUF1254"/>
</dbReference>
<reference evidence="3 4" key="1">
    <citation type="submission" date="2017-10" db="EMBL/GenBank/DDBJ databases">
        <title>Whole genome sequencing of members of genus Pseudoxanthomonas.</title>
        <authorList>
            <person name="Kumar S."/>
            <person name="Bansal K."/>
            <person name="Kaur A."/>
            <person name="Patil P."/>
            <person name="Sharma S."/>
            <person name="Patil P.B."/>
        </authorList>
    </citation>
    <scope>NUCLEOTIDE SEQUENCE [LARGE SCALE GENOMIC DNA]</scope>
    <source>
        <strain evidence="3 4">DSM 17801</strain>
    </source>
</reference>
<dbReference type="InterPro" id="IPR010621">
    <property type="entry name" value="DUF1214"/>
</dbReference>
<dbReference type="Proteomes" id="UP000788419">
    <property type="component" value="Unassembled WGS sequence"/>
</dbReference>
<proteinExistence type="predicted"/>
<dbReference type="EMBL" id="PDWN01000016">
    <property type="protein sequence ID" value="KAF1692399.1"/>
    <property type="molecule type" value="Genomic_DNA"/>
</dbReference>
<gene>
    <name evidence="3" type="ORF">CSC65_14295</name>
</gene>
<dbReference type="SUPFAM" id="SSF160935">
    <property type="entry name" value="VPA0735-like"/>
    <property type="match status" value="1"/>
</dbReference>
<dbReference type="InterPro" id="IPR037050">
    <property type="entry name" value="DUF1254_sf"/>
</dbReference>
<keyword evidence="3" id="KW-0261">Viral envelope protein</keyword>
<evidence type="ECO:0000313" key="3">
    <source>
        <dbReference type="EMBL" id="KAF1692399.1"/>
    </source>
</evidence>
<name>A0ABQ6Z425_9GAMM</name>
<sequence>MLALVQAACNRATGPADAAAGPVPASMAASPDELRAITREAYIYGFPMVDSYRIQHSYFVDTANPEYKGSWNQVHNVARVFTPQDKAIQTPNSDTPYSFLGADLRAEPLVISVPAMDPARYYSLQFIDMYTHNFAYVGSRATGNDAGHFLLAGPGWDGEVPKGIKSVIRSETELAFVLYRTQLFGEDDIDAVKQVQAGYRVQPLSQFAAAAAPEPLRPVDFPVPLSPEAQKTSPEFFALLNFLLQYAPTHPSETALMERFAKAGIGAGKTFDVAALSPEQRQAVEAGMADALAAFAQYKAGMIDTGKKSSADGFGTREFLDNDYLARMASALLGIYGNSKEEANYPAYFVDSEGKPLDGANNRYTVHFEPGKLPPVNSFWSLTMYELPASLLTENPINRYLINSPMEKSLVRDPDGGITLYIQHESPGEGKEANWLPAPASPFFMVMREYWPKPEALDGSWKAPPAVRTAE</sequence>
<accession>A0ABQ6Z425</accession>
<organism evidence="3 4">
    <name type="scientific">Pseudoxanthomonas daejeonensis</name>
    <dbReference type="NCBI Taxonomy" id="266062"/>
    <lineage>
        <taxon>Bacteria</taxon>
        <taxon>Pseudomonadati</taxon>
        <taxon>Pseudomonadota</taxon>
        <taxon>Gammaproteobacteria</taxon>
        <taxon>Lysobacterales</taxon>
        <taxon>Lysobacteraceae</taxon>
        <taxon>Pseudoxanthomonas</taxon>
    </lineage>
</organism>
<dbReference type="PANTHER" id="PTHR36509:SF2">
    <property type="entry name" value="BLL3101 PROTEIN"/>
    <property type="match status" value="1"/>
</dbReference>
<comment type="caution">
    <text evidence="3">The sequence shown here is derived from an EMBL/GenBank/DDBJ whole genome shotgun (WGS) entry which is preliminary data.</text>
</comment>
<dbReference type="Pfam" id="PF06863">
    <property type="entry name" value="DUF1254"/>
    <property type="match status" value="1"/>
</dbReference>
<dbReference type="PANTHER" id="PTHR36509">
    <property type="entry name" value="BLL3101 PROTEIN"/>
    <property type="match status" value="1"/>
</dbReference>
<keyword evidence="3" id="KW-0946">Virion</keyword>
<evidence type="ECO:0000259" key="2">
    <source>
        <dbReference type="Pfam" id="PF06863"/>
    </source>
</evidence>
<evidence type="ECO:0000259" key="1">
    <source>
        <dbReference type="Pfam" id="PF06742"/>
    </source>
</evidence>
<dbReference type="Gene3D" id="2.60.40.1610">
    <property type="entry name" value="Domain of unknown function DUF1254"/>
    <property type="match status" value="1"/>
</dbReference>
<evidence type="ECO:0000313" key="4">
    <source>
        <dbReference type="Proteomes" id="UP000788419"/>
    </source>
</evidence>
<keyword evidence="4" id="KW-1185">Reference proteome</keyword>
<dbReference type="Gene3D" id="2.60.120.600">
    <property type="entry name" value="Domain of unknown function DUF1214, C-terminal domain"/>
    <property type="match status" value="1"/>
</dbReference>